<accession>A0A8S9Z3M6</accession>
<feature type="compositionally biased region" description="Acidic residues" evidence="10">
    <location>
        <begin position="4763"/>
        <end position="4774"/>
    </location>
</feature>
<dbReference type="InterPro" id="IPR002035">
    <property type="entry name" value="VWF_A"/>
</dbReference>
<dbReference type="PIRSF" id="PIRSF010340">
    <property type="entry name" value="Midasin"/>
    <property type="match status" value="1"/>
</dbReference>
<dbReference type="EMBL" id="JTDE01000877">
    <property type="protein sequence ID" value="KAF7260136.1"/>
    <property type="molecule type" value="Genomic_DNA"/>
</dbReference>
<dbReference type="FunFam" id="3.40.50.300:FF:000142">
    <property type="entry name" value="Midasin"/>
    <property type="match status" value="1"/>
</dbReference>
<dbReference type="InterPro" id="IPR003593">
    <property type="entry name" value="AAA+_ATPase"/>
</dbReference>
<evidence type="ECO:0000256" key="8">
    <source>
        <dbReference type="ARBA" id="ARBA00023242"/>
    </source>
</evidence>
<sequence>MVTKSGTCIEGGKRECKDELSNRNVMNKKEKVILSSLSECFSQATMAVKRFESILVAGPVGCGKSIFIEQLSETFGAQVCHVQVSEQMDAKNLLGAYCCTEIPGQFIWRPGPLLNAMAGGLWLVLEDVDRGSPDLQVLLTPLLRSSRSLSSPVLNTTLLNPVTGTPVCRHPDFRIFMTRRLVKSHSGDLRLEYDNVYADMIERQSCLIMLPAMHDDSLRLLIPKLFPGIQTLVDRVIMNIYHHVCHEFAAATVEITSRSRAISSRDLLKFCARIAQLSEETHQSDVLLLHAVDCFIACLSDSSRLLRLATLIAGELNLTAEKVTHILYRRRIELSVNPDEGAVYLGRASLPCHRTAEWETRLAGGVTSSGTPDGTSWPFASTHLACTLLERLAVGISNNEPLLLVGETGTGKTSAVQRLAQLCGRHLHVINLNQQSDSIDLLGGFKPVDMRTLIRPLREKFETLFCRTFRMETNATFLGHINTCFNDGRWRELFTLMQHPSRLAVTRPETSARSDWLAFLQQLDRLQCRLEAVAKANQPSLGFAFIEGALVRALQDGDWVLLDEINLAPAEMFDSLSGLLDSERGSLTLVERGDKEPLKRSSNFHLFAAMNPSTDVGKRELPIGLRNRFTEIYVPELDPGLDGTDVDTICAVNREDLATLIRSYLRALNPSPVQITSLVRLYAALRRAALEGLVDGVGQRPHFSLRTLCRALIEAGRGYHGSTVRSLYEGLIFSFGSQISRSSRPVLDLLIRRYLCLSFGSQNQKLDLDTLNQLIASPLPKPIEKRDAGVRNQADYQHVEGYWILRGPREPRQPTPDTLVDGNYILTPSVRANLKDLARVVAAGGSLPVLLQGETSVGKTSLITYLASRIGQICYRINNHEHTDQQTYLGTYTVASATAQATGKMAGENDNNTPPPPLVFKDGPLVQAMRLGHWIILDELNLAPTDILEALNRVLDDNRTVFIPDTQEVVHAHPQFRLFATQNPPGLYAGRKMLSRALRNRFIELHFDPIPRDELEVILEKRCALPPSRAHRLVEVMHRLQLARCNSNLFQGKDSFITLRDLFRWAERYRLATCVTPATSEKACTFFDWDTYLAEQGYLLLAGRVRNSPEAKLVAEAIEAVFKRPISESRLFDFTSETSPACLEFLQPFLSTQNPRCGRPIGFEHIVWTRDMRRMLVLIGNALKYHEPVLLVGDTSCGKTTVCQLFAAVKLQSLHCVNCHQYTEAADFLGGLRPVRRSQSVSNSESAQDGRLFEWVDGPLVTAMMRGEMFLLDEISLADDAVLECLNSLLEPERRLHLSERFESTSDGTLTPVESNELTAHVNFRLVATMNPGGDYGKKELSPALRNRFTEIWCPTPFLSAVGTRSEPSNLSQYQFSSDLFDIVEHNLLLHLPFLREPCSLMAKQLVHAMVDFVVRIAEMQLQNRCSGLIGRKAPPTIRDLIAWIRFMQSVTISTTGLQPTTPPSTSTISSRPNRIARLDVLSACLHGAALIFLDALDQNTPSIDNEGIDDPVADANVHLWKRLKAIASEHHLPTNALDFALHYAHNSSDIVTQGEPVCEQFGLVDDGLWFGADPFYLRTGPRLSTNPDSTAQPFSFSAPTPAMNLRRLLRAMQLPQRALLLEGSPGVGKTTLVLALARACGHEVVRINLSEATEASDLIGCDLPVEGAGAGVFVWRDGPLLQGLRRGHWIVLDEMNLASQSVLECLNACLDHRGEIYIPELGTSFKVNPESTRLFACQNPVREGGGRKGLPKSFLNRFTQVYLQTLSTTDQSFILHQLYPALTPSVIRLMVRFNETLNHRVNVTHEFATDGGPWEFNLRDLMRWSEMILKGQSTEGISPGLYVHFIYVDRMRSIGDKQKVADLWREVCSESQTPELMVCYKPLGCMRLIDRRQLRVGLAGFDRVSNLDADGLPNYLILDQHRGTVESLLKILEMGWMAILVGPPGSGKRTLINICSTLVGQPMATMCLSPTADTVELLGTLEQREAGGLFSWVDSPLVTGMRNGHWVVIENAHFCSPSVLDRLNSVLESGGELVLGERGLDSEGRLIRLRPHTAFRLILIVDEAVCGASPSVPNGVSRAMRNRGVEIATLSEVTSTESDFTRLLVSRGTPLPFVHALTTFHSIYSSVCAGLSNRATHQSDLLSESTFNDLRPGCCKRPPIGMLLSAGLVVNQLLDTSPDTGLFIPTIRPLFPDEDDANDEQTVSFNYNPNCPQTRWCWILHRTLNFVYTMRQPNHQAARLTNQLIRRFIRDIRENRPELCQSLEQSDRADPTTIVLHHLYELVQCGTADGYRRHHARLVCMAARSCSTDESLCRRVFFEQANLDDLNHLPDHLIEAIQHVDQTVVDNLSWPPIWASKDWTDWPDLRWFPGWRNLATEDSRLPVHKWDIHFRSLLIDELVQFVASSCISSNEVPEKLDQIGQLSVIQAVCQLRQGHMSDALLNDFPGLNTVLDPWLDFVRSFLFVKAEESTETDWLNCCRAISLVWTWFSHFALKPLFVEAIDWSDRLTYHTERAQMCGPEERRVRPPCFEIMRPHFSFCIQPRFYSVYSTESSLIAPNWISFGKKLGDILVTLRTDFSSNDLDEDEGVLDEEQTELLYTNTQFSNEEGPATDFSTKTPKVRNMCLWPLAMLSVLHLDRCIGSHDPAAGSIRARVRIFLLGLTRPRVLTVLSVLQPSFMSSHAQQRAFQRCLTETAVDRWIQDVCCQIDLFATVRLLPTFTVDQLERPNLSGEWRSLSQAIFALTWPTLSRYSEGTCSTDQPLIGWLHSRVVFGYAHRLLLLCSTWTPKDEVTSSPSSDQSQHPSDVTDLFRQSATLLHTIQNVLVSFLHPERIQSNTSDRPFHMDDFTQWILLSLTPTIGEAKLAFRVSREWMELLQLIEGFIACLIQLSYQPNSASLLAVGWITFGCVHVRSVCPHGPLDPWLVEQLELEASSSELQRVDRELVLRQKVRNLSFGHSEGALPIPASDEPAGWINTALNLRNLANAGLEHPWVAALMTYREQLASKVSDLSERAAQNRSLVPTKRHISNTQYSQLRRRLSAYVTGFTDKLLLAPRKSDECSPMINSSICTTRWLEVVSDLCEWLTEPERLNTFADIVEPFLNGILSIFRGLRIWTHNVSSARECELSTVLELVELLSTGLLTNKRITGRKISSSCPSSPLSLATELTSVAWRNILNQSVSRDLLSDSTQANRNAEFRVEFRLFSLILDLIWLHRLESCDSYTYPNNVQYIGRLLAFLNRPLAWRWQRAEAERKKAAAERAALFIEATSRKQRLQDELQQLPKRPKQRSADENSDLVDPDLMEEVEWRLRFPETASLQAVVELTTDRRSFGLSKEEQIQQTVDRMQAVDAWLAEALQRTDQTWVPEDCELSYWVERTVGLLLTDVNCTDLGQSPTEWRWHTLLGGYSLAGWLACRHDSLSLDPAMDVPSLPVHVAITAYLSQTDLRARIKLHNQTRLFRYVLDVYRDPIPLDAALQLQTVMERLDSRVRQLLHDWPGQPSLIRLLTLRRRFEGFRVSDPLIKFLTGLEMVWQEILEWEKNAAKHVSLMEHCKAVCDLLIEWRKMELRCWLSTLNTAERTLSNRALTLWFHLHDVFLTRPSSSNQSPPDVSHCEVLVELMENGPLAEFTTRWRLLAGLRVALDIWPGLDEQARSSAQRVVGNVIWFYAQFVPHVQRELVNLRRPIEKELKGIVHVTKWGDYAHFWSVKCNVDRCKKNIHKQVRNWEAVLRRPVRPLFEAAIAVPRLESLSSLATTDVRLLSTPLISSSKNCRPSVVDIQWLCAKQPQGHSPPNLLRRLPTLLTRFHRHLERLQTGAPVAKWTQCLLTGMRTWIQLVSELENSTRHLESTCPPAHRLRQLHAAGTKSTTRNSEPNDLEDVRKWHQQFTALQQQKRLVLAQWLKVASVRSQPCGYASREKNQFETSLELDESRLSDFEKSLVGAKEEEEDDSVEIISFDGDALPQLGLSYRRGQRHTQTGSMTEFLVHIQGDPWMQVNSYVLQTVQEGHESTAESSAEKESDHNAHCLAVTCCQRLARLIALRAGLPRTPGPPDATPETVSAIIGELGGPANLARLVGLADDLLNQCTTAMGVCSHIDSMAKEFSQRIDVCRASLYDISVTTDGVGKLGRDEIQAPVCIPFGSDKTVLHRIKASVHTVSQLVQDIVHLTSTFWKACSQQSLAHPSKNLTDLCEVFGSETWDSMIQTHLSSSVDAFGPLCMRMERYVTQLNTVAADVRDSVSSMLSSQAFLLTPCWIQWHSQLGASLDTFLTVTNEMMAECARTGFRFTVLDQQLSCVSSRIRAELGLISCNLASAQQTYTVDLSSVSSHNDDTQYEVLANSLIKSVLSTMETLYRADRQINMTEKDMNDKSQIELLNQYAQATCRACEINLKHVSKYLSRLCLQLEQSDPSIFPVRLRLLRSVFPLIDALMQSVQLRSVQFWQLLDSWARLAECFLRVTGRLLTDGFCRPAGLDRSATGTDGCTATDNQTSQTQEASGGGTSLTAEGVDTTGAKDVSNELECQEQIEGLMNDSKQDSEQTNQDQEHREGESEGIEMPDDNFQGEFEDPDLMQDDKMDESLDEASGDELDDRMGGVGGQSDGLSKEMWASEDEDDSVDHTKNGKNSTNQEEETGGVEEKDADKNDCPTGDDSELQNRNKSKGIDETEDTTKENADELPSEFQEPSSNKRSRPKKSSQDTVTVAGDEGHADSPDDELVPEPKSDGDADDSSMKDDAILAELEAQRLEEENAREAEDMPSDLLNQSMDDTNDNDDVTDTCDESKPEEDVHADELLSDSQLDQLMENEQEGKDNVESFHYQPAAGDLTTKSEVPNELECSQSQSDAWESSDHTSNTPMDASKQQAGYQRTSSSQYGDEGVTPDQFKKPENIGTNTQTQPKRRAQCGPRPTSDNRTQDSSVDRPMRGAEVMDIDENTKPQTATHQDSSGETNHDLYQHVTPEDTDMDADGKSPESRVVDSANKRQQECQGQQLSPNHPDTDVGQESEDANDKLDAIPTDVIDPTQPMNPLPPQKSCADPLSKGNAGSDSATLPDAELDLIATLGAQRPPDSFICTRPEAVIQTAPPRSVEELLMDTSMPDNQYAITPVSSDTAREALSEWLACTQRSVDLARQLCESLRLVLEPTKAARMRGDYRTGKRINMRKIIPYLASQFRKDKIWLRRSQPSQREYRILIAVDDSSSMSDNLCRQMTFDALATVVTALNLLEVGRIGICSFGESVRVLHDLQDTWVSNAGPNVLARFTFQQSRTSLVQLLHSAIKMVMHACSGSTSSGTVPSQLLLILSDGVFSEDPQEPNVQAAVRLARDARLFPVCVILDDVRKKHSIFDLRRYTSAGKLTPYMDTFPLPFYVVLRDVTALPNLLSDALRQWFELEASFGR</sequence>
<dbReference type="SUPFAM" id="SSF53300">
    <property type="entry name" value="vWA-like"/>
    <property type="match status" value="1"/>
</dbReference>
<protein>
    <recommendedName>
        <fullName evidence="4 9">Midasin</fullName>
    </recommendedName>
</protein>
<dbReference type="InterPro" id="IPR027417">
    <property type="entry name" value="P-loop_NTPase"/>
</dbReference>
<dbReference type="CDD" id="cd00009">
    <property type="entry name" value="AAA"/>
    <property type="match status" value="1"/>
</dbReference>
<dbReference type="OrthoDB" id="422220at2759"/>
<name>A0A8S9Z3M6_9TREM</name>
<dbReference type="FunFam" id="3.40.50.300:FF:001887">
    <property type="entry name" value="Midasin"/>
    <property type="match status" value="1"/>
</dbReference>
<dbReference type="GO" id="GO:0016887">
    <property type="term" value="F:ATP hydrolysis activity"/>
    <property type="evidence" value="ECO:0007669"/>
    <property type="project" value="InterPro"/>
</dbReference>
<proteinExistence type="inferred from homology"/>
<evidence type="ECO:0000256" key="1">
    <source>
        <dbReference type="ARBA" id="ARBA00004604"/>
    </source>
</evidence>
<reference evidence="12" key="1">
    <citation type="submission" date="2019-07" db="EMBL/GenBank/DDBJ databases">
        <title>Annotation for the trematode Paragonimus miyazaki's.</title>
        <authorList>
            <person name="Choi Y.-J."/>
        </authorList>
    </citation>
    <scope>NUCLEOTIDE SEQUENCE</scope>
    <source>
        <strain evidence="12">Japan</strain>
    </source>
</reference>
<dbReference type="InterPro" id="IPR011704">
    <property type="entry name" value="ATPase_dyneun-rel_AAA"/>
</dbReference>
<dbReference type="Proteomes" id="UP000822476">
    <property type="component" value="Unassembled WGS sequence"/>
</dbReference>
<feature type="compositionally biased region" description="Polar residues" evidence="10">
    <location>
        <begin position="4930"/>
        <end position="4942"/>
    </location>
</feature>
<dbReference type="PROSITE" id="PS50234">
    <property type="entry name" value="VWFA"/>
    <property type="match status" value="1"/>
</dbReference>
<comment type="similarity">
    <text evidence="3 9">Belongs to the midasin family.</text>
</comment>
<evidence type="ECO:0000256" key="7">
    <source>
        <dbReference type="ARBA" id="ARBA00023186"/>
    </source>
</evidence>
<feature type="compositionally biased region" description="Basic and acidic residues" evidence="10">
    <location>
        <begin position="4714"/>
        <end position="4750"/>
    </location>
</feature>
<evidence type="ECO:0000256" key="3">
    <source>
        <dbReference type="ARBA" id="ARBA00007188"/>
    </source>
</evidence>
<keyword evidence="13" id="KW-1185">Reference proteome</keyword>
<dbReference type="GO" id="GO:0030687">
    <property type="term" value="C:preribosome, large subunit precursor"/>
    <property type="evidence" value="ECO:0007669"/>
    <property type="project" value="TreeGrafter"/>
</dbReference>
<feature type="compositionally biased region" description="Polar residues" evidence="10">
    <location>
        <begin position="4475"/>
        <end position="4493"/>
    </location>
</feature>
<dbReference type="Gene3D" id="3.40.50.300">
    <property type="entry name" value="P-loop containing nucleotide triphosphate hydrolases"/>
    <property type="match status" value="6"/>
</dbReference>
<feature type="compositionally biased region" description="Basic and acidic residues" evidence="10">
    <location>
        <begin position="4775"/>
        <end position="4787"/>
    </location>
</feature>
<evidence type="ECO:0000313" key="13">
    <source>
        <dbReference type="Proteomes" id="UP000822476"/>
    </source>
</evidence>
<dbReference type="Gene3D" id="3.40.50.410">
    <property type="entry name" value="von Willebrand factor, type A domain"/>
    <property type="match status" value="1"/>
</dbReference>
<evidence type="ECO:0000256" key="4">
    <source>
        <dbReference type="ARBA" id="ARBA00017143"/>
    </source>
</evidence>
<dbReference type="GO" id="GO:0005654">
    <property type="term" value="C:nucleoplasm"/>
    <property type="evidence" value="ECO:0007669"/>
    <property type="project" value="UniProtKB-SubCell"/>
</dbReference>
<keyword evidence="8 9" id="KW-0539">Nucleus</keyword>
<keyword evidence="5 9" id="KW-0547">Nucleotide-binding</keyword>
<evidence type="ECO:0000256" key="9">
    <source>
        <dbReference type="PIRNR" id="PIRNR010340"/>
    </source>
</evidence>
<dbReference type="Pfam" id="PF07728">
    <property type="entry name" value="AAA_5"/>
    <property type="match status" value="7"/>
</dbReference>
<keyword evidence="7 9" id="KW-0143">Chaperone</keyword>
<dbReference type="SMART" id="SM00382">
    <property type="entry name" value="AAA"/>
    <property type="match status" value="5"/>
</dbReference>
<feature type="compositionally biased region" description="Polar residues" evidence="10">
    <location>
        <begin position="4979"/>
        <end position="4989"/>
    </location>
</feature>
<dbReference type="GO" id="GO:0005524">
    <property type="term" value="F:ATP binding"/>
    <property type="evidence" value="ECO:0007669"/>
    <property type="project" value="UniProtKB-KW"/>
</dbReference>
<evidence type="ECO:0000256" key="6">
    <source>
        <dbReference type="ARBA" id="ARBA00022840"/>
    </source>
</evidence>
<feature type="compositionally biased region" description="Polar residues" evidence="10">
    <location>
        <begin position="4821"/>
        <end position="4868"/>
    </location>
</feature>
<feature type="domain" description="VWFA" evidence="11">
    <location>
        <begin position="5183"/>
        <end position="5377"/>
    </location>
</feature>
<dbReference type="PANTHER" id="PTHR48103:SF2">
    <property type="entry name" value="MIDASIN"/>
    <property type="match status" value="1"/>
</dbReference>
<feature type="compositionally biased region" description="Basic and acidic residues" evidence="10">
    <location>
        <begin position="4632"/>
        <end position="4641"/>
    </location>
</feature>
<dbReference type="SUPFAM" id="SSF52540">
    <property type="entry name" value="P-loop containing nucleoside triphosphate hydrolases"/>
    <property type="match status" value="6"/>
</dbReference>
<keyword evidence="6 9" id="KW-0067">ATP-binding</keyword>
<feature type="region of interest" description="Disordered" evidence="10">
    <location>
        <begin position="4526"/>
        <end position="5042"/>
    </location>
</feature>
<feature type="region of interest" description="Disordered" evidence="10">
    <location>
        <begin position="4475"/>
        <end position="4505"/>
    </location>
</feature>
<comment type="function">
    <text evidence="9">Nuclear chaperone required for maturation and nuclear export of pre-60S ribosome subunits.</text>
</comment>
<evidence type="ECO:0000313" key="12">
    <source>
        <dbReference type="EMBL" id="KAF7260136.1"/>
    </source>
</evidence>
<dbReference type="GO" id="GO:0000027">
    <property type="term" value="P:ribosomal large subunit assembly"/>
    <property type="evidence" value="ECO:0007669"/>
    <property type="project" value="InterPro"/>
</dbReference>
<dbReference type="FunFam" id="3.40.50.300:FF:001384">
    <property type="entry name" value="Midasin"/>
    <property type="match status" value="1"/>
</dbReference>
<dbReference type="InterPro" id="IPR040848">
    <property type="entry name" value="AAA_lid_7"/>
</dbReference>
<organism evidence="12 13">
    <name type="scientific">Paragonimus skrjabini miyazakii</name>
    <dbReference type="NCBI Taxonomy" id="59628"/>
    <lineage>
        <taxon>Eukaryota</taxon>
        <taxon>Metazoa</taxon>
        <taxon>Spiralia</taxon>
        <taxon>Lophotrochozoa</taxon>
        <taxon>Platyhelminthes</taxon>
        <taxon>Trematoda</taxon>
        <taxon>Digenea</taxon>
        <taxon>Plagiorchiida</taxon>
        <taxon>Troglotremata</taxon>
        <taxon>Troglotrematidae</taxon>
        <taxon>Paragonimus</taxon>
    </lineage>
</organism>
<feature type="compositionally biased region" description="Basic and acidic residues" evidence="10">
    <location>
        <begin position="4960"/>
        <end position="4978"/>
    </location>
</feature>
<dbReference type="InterPro" id="IPR041190">
    <property type="entry name" value="Midasin_AAA_lid_5"/>
</dbReference>
<feature type="compositionally biased region" description="Basic and acidic residues" evidence="10">
    <location>
        <begin position="4530"/>
        <end position="4547"/>
    </location>
</feature>
<dbReference type="Pfam" id="PF17867">
    <property type="entry name" value="AAA_lid_7"/>
    <property type="match status" value="3"/>
</dbReference>
<evidence type="ECO:0000259" key="11">
    <source>
        <dbReference type="PROSITE" id="PS50234"/>
    </source>
</evidence>
<evidence type="ECO:0000256" key="2">
    <source>
        <dbReference type="ARBA" id="ARBA00004642"/>
    </source>
</evidence>
<dbReference type="Pfam" id="PF17865">
    <property type="entry name" value="AAA_lid_5"/>
    <property type="match status" value="1"/>
</dbReference>
<dbReference type="PANTHER" id="PTHR48103">
    <property type="entry name" value="MIDASIN-RELATED"/>
    <property type="match status" value="1"/>
</dbReference>
<feature type="compositionally biased region" description="Acidic residues" evidence="10">
    <location>
        <begin position="4576"/>
        <end position="4586"/>
    </location>
</feature>
<dbReference type="InterPro" id="IPR036465">
    <property type="entry name" value="vWFA_dom_sf"/>
</dbReference>
<dbReference type="GO" id="GO:0000055">
    <property type="term" value="P:ribosomal large subunit export from nucleus"/>
    <property type="evidence" value="ECO:0007669"/>
    <property type="project" value="TreeGrafter"/>
</dbReference>
<dbReference type="GO" id="GO:0005730">
    <property type="term" value="C:nucleolus"/>
    <property type="evidence" value="ECO:0007669"/>
    <property type="project" value="UniProtKB-SubCell"/>
</dbReference>
<comment type="subcellular location">
    <subcellularLocation>
        <location evidence="1">Nucleus</location>
        <location evidence="1">Nucleolus</location>
    </subcellularLocation>
    <subcellularLocation>
        <location evidence="2">Nucleus</location>
        <location evidence="2">Nucleoplasm</location>
    </subcellularLocation>
</comment>
<evidence type="ECO:0000256" key="5">
    <source>
        <dbReference type="ARBA" id="ARBA00022741"/>
    </source>
</evidence>
<comment type="caution">
    <text evidence="12">The sequence shown here is derived from an EMBL/GenBank/DDBJ whole genome shotgun (WGS) entry which is preliminary data.</text>
</comment>
<evidence type="ECO:0000256" key="10">
    <source>
        <dbReference type="SAM" id="MobiDB-lite"/>
    </source>
</evidence>
<feature type="compositionally biased region" description="Basic and acidic residues" evidence="10">
    <location>
        <begin position="4657"/>
        <end position="4670"/>
    </location>
</feature>
<dbReference type="InterPro" id="IPR012099">
    <property type="entry name" value="Midasin"/>
</dbReference>
<gene>
    <name evidence="12" type="ORF">EG68_02600</name>
</gene>